<dbReference type="CDD" id="cd04453">
    <property type="entry name" value="S1_RNase_E"/>
    <property type="match status" value="1"/>
</dbReference>
<dbReference type="GO" id="GO:0005737">
    <property type="term" value="C:cytoplasm"/>
    <property type="evidence" value="ECO:0007669"/>
    <property type="project" value="TreeGrafter"/>
</dbReference>
<evidence type="ECO:0000259" key="6">
    <source>
        <dbReference type="PROSITE" id="PS50126"/>
    </source>
</evidence>
<name>A0A937X682_9BACT</name>
<accession>A0A937X682</accession>
<keyword evidence="4" id="KW-0460">Magnesium</keyword>
<gene>
    <name evidence="7" type="ORF">FJZ00_04320</name>
</gene>
<evidence type="ECO:0000256" key="2">
    <source>
        <dbReference type="ARBA" id="ARBA00022723"/>
    </source>
</evidence>
<evidence type="ECO:0000313" key="8">
    <source>
        <dbReference type="Proteomes" id="UP000703893"/>
    </source>
</evidence>
<comment type="caution">
    <text evidence="7">The sequence shown here is derived from an EMBL/GenBank/DDBJ whole genome shotgun (WGS) entry which is preliminary data.</text>
</comment>
<dbReference type="Gene3D" id="2.40.50.140">
    <property type="entry name" value="Nucleic acid-binding proteins"/>
    <property type="match status" value="1"/>
</dbReference>
<dbReference type="Proteomes" id="UP000703893">
    <property type="component" value="Unassembled WGS sequence"/>
</dbReference>
<protein>
    <submittedName>
        <fullName evidence="7">Rne/Rng family ribonuclease</fullName>
    </submittedName>
</protein>
<organism evidence="7 8">
    <name type="scientific">Candidatus Tanganyikabacteria bacterium</name>
    <dbReference type="NCBI Taxonomy" id="2961651"/>
    <lineage>
        <taxon>Bacteria</taxon>
        <taxon>Bacillati</taxon>
        <taxon>Candidatus Sericytochromatia</taxon>
        <taxon>Candidatus Tanganyikabacteria</taxon>
    </lineage>
</organism>
<dbReference type="NCBIfam" id="TIGR00757">
    <property type="entry name" value="RNaseEG"/>
    <property type="match status" value="1"/>
</dbReference>
<reference evidence="7 8" key="1">
    <citation type="submission" date="2019-03" db="EMBL/GenBank/DDBJ databases">
        <title>Lake Tanganyika Metagenome-Assembled Genomes (MAGs).</title>
        <authorList>
            <person name="Tran P."/>
        </authorList>
    </citation>
    <scope>NUCLEOTIDE SEQUENCE [LARGE SCALE GENOMIC DNA]</scope>
    <source>
        <strain evidence="7">K_DeepCast_65m_m2_236</strain>
    </source>
</reference>
<dbReference type="EMBL" id="VGJX01000189">
    <property type="protein sequence ID" value="MBM3274351.1"/>
    <property type="molecule type" value="Genomic_DNA"/>
</dbReference>
<evidence type="ECO:0000256" key="1">
    <source>
        <dbReference type="ARBA" id="ARBA00001946"/>
    </source>
</evidence>
<dbReference type="GO" id="GO:0006364">
    <property type="term" value="P:rRNA processing"/>
    <property type="evidence" value="ECO:0007669"/>
    <property type="project" value="TreeGrafter"/>
</dbReference>
<feature type="domain" description="S1 motif" evidence="6">
    <location>
        <begin position="35"/>
        <end position="108"/>
    </location>
</feature>
<dbReference type="GO" id="GO:0016787">
    <property type="term" value="F:hydrolase activity"/>
    <property type="evidence" value="ECO:0007669"/>
    <property type="project" value="UniProtKB-KW"/>
</dbReference>
<comment type="cofactor">
    <cofactor evidence="1">
        <name>Mg(2+)</name>
        <dbReference type="ChEBI" id="CHEBI:18420"/>
    </cofactor>
</comment>
<feature type="non-terminal residue" evidence="7">
    <location>
        <position position="439"/>
    </location>
</feature>
<dbReference type="PANTHER" id="PTHR30001">
    <property type="entry name" value="RIBONUCLEASE"/>
    <property type="match status" value="1"/>
</dbReference>
<dbReference type="InterPro" id="IPR019307">
    <property type="entry name" value="RNA-bd_AU-1/RNase_E/G"/>
</dbReference>
<dbReference type="PROSITE" id="PS50126">
    <property type="entry name" value="S1"/>
    <property type="match status" value="1"/>
</dbReference>
<dbReference type="AlphaFoldDB" id="A0A937X682"/>
<dbReference type="InterPro" id="IPR004659">
    <property type="entry name" value="RNase_E/G"/>
</dbReference>
<dbReference type="GO" id="GO:0003723">
    <property type="term" value="F:RNA binding"/>
    <property type="evidence" value="ECO:0007669"/>
    <property type="project" value="UniProtKB-KW"/>
</dbReference>
<sequence>MKKEIVISENNDLAVVIEDNRAAEFIIRSGEQLVGDIILGKVESVVPAIEAAFVNIGHEKNGFIHVADLPIPQRGKKNKAPQIKSGDKLIVQIAKAPTGTKGARLTGRISVPGRHLVFVPHDNRVCISRRITDSKERERLRRIAFTLKDPGHGLIVRTEAIGASEDELRRDIDELIERWAEILHEAQVRHSPALLYRDQDLLTRVLRDWLTADTQKVILEDQEAFDRSTELLSDWMPDMVKNLHLYRGKDSVMQHYKIHQELETALKPTIRLPSGGSIVIEPTEALTVIDVNSGKLTQSKSLQDTVLRTNLEAATEIARQLRLRDIGGVIIVDFISMDHASDRKRVIAHLEDALKPDKSRPQITSQFSEHGLLEVARRRQGQSLTEQLTKPCPSCHGYGRVRNEVYQATPTDRTLDLEGPDEPESIVEDLIEEPIAGPD</sequence>
<evidence type="ECO:0000256" key="3">
    <source>
        <dbReference type="ARBA" id="ARBA00022801"/>
    </source>
</evidence>
<dbReference type="SUPFAM" id="SSF50249">
    <property type="entry name" value="Nucleic acid-binding proteins"/>
    <property type="match status" value="1"/>
</dbReference>
<dbReference type="Pfam" id="PF00575">
    <property type="entry name" value="S1"/>
    <property type="match status" value="1"/>
</dbReference>
<dbReference type="InterPro" id="IPR012340">
    <property type="entry name" value="NA-bd_OB-fold"/>
</dbReference>
<dbReference type="GO" id="GO:0004540">
    <property type="term" value="F:RNA nuclease activity"/>
    <property type="evidence" value="ECO:0007669"/>
    <property type="project" value="InterPro"/>
</dbReference>
<proteinExistence type="predicted"/>
<keyword evidence="5" id="KW-0694">RNA-binding</keyword>
<dbReference type="PANTHER" id="PTHR30001:SF0">
    <property type="entry name" value="RIBONUCLEASE G"/>
    <property type="match status" value="1"/>
</dbReference>
<keyword evidence="3" id="KW-0378">Hydrolase</keyword>
<dbReference type="SMART" id="SM00316">
    <property type="entry name" value="S1"/>
    <property type="match status" value="1"/>
</dbReference>
<dbReference type="InterPro" id="IPR003029">
    <property type="entry name" value="S1_domain"/>
</dbReference>
<dbReference type="Pfam" id="PF10150">
    <property type="entry name" value="RNase_E_G"/>
    <property type="match status" value="1"/>
</dbReference>
<keyword evidence="2" id="KW-0479">Metal-binding</keyword>
<evidence type="ECO:0000256" key="5">
    <source>
        <dbReference type="ARBA" id="ARBA00022884"/>
    </source>
</evidence>
<dbReference type="GO" id="GO:0046872">
    <property type="term" value="F:metal ion binding"/>
    <property type="evidence" value="ECO:0007669"/>
    <property type="project" value="UniProtKB-KW"/>
</dbReference>
<evidence type="ECO:0000313" key="7">
    <source>
        <dbReference type="EMBL" id="MBM3274351.1"/>
    </source>
</evidence>
<evidence type="ECO:0000256" key="4">
    <source>
        <dbReference type="ARBA" id="ARBA00022842"/>
    </source>
</evidence>